<name>A0A934SCS8_9RHOB</name>
<evidence type="ECO:0000313" key="1">
    <source>
        <dbReference type="EMBL" id="MBK4216500.1"/>
    </source>
</evidence>
<protein>
    <submittedName>
        <fullName evidence="1">Uncharacterized protein</fullName>
    </submittedName>
</protein>
<gene>
    <name evidence="1" type="ORF">JJJ17_11235</name>
</gene>
<organism evidence="1 2">
    <name type="scientific">Paracoccus caeni</name>
    <dbReference type="NCBI Taxonomy" id="657651"/>
    <lineage>
        <taxon>Bacteria</taxon>
        <taxon>Pseudomonadati</taxon>
        <taxon>Pseudomonadota</taxon>
        <taxon>Alphaproteobacteria</taxon>
        <taxon>Rhodobacterales</taxon>
        <taxon>Paracoccaceae</taxon>
        <taxon>Paracoccus</taxon>
    </lineage>
</organism>
<evidence type="ECO:0000313" key="2">
    <source>
        <dbReference type="Proteomes" id="UP000640485"/>
    </source>
</evidence>
<accession>A0A934SCS8</accession>
<dbReference type="AlphaFoldDB" id="A0A934SCS8"/>
<keyword evidence="2" id="KW-1185">Reference proteome</keyword>
<comment type="caution">
    <text evidence="1">The sequence shown here is derived from an EMBL/GenBank/DDBJ whole genome shotgun (WGS) entry which is preliminary data.</text>
</comment>
<reference evidence="1" key="1">
    <citation type="submission" date="2021-01" db="EMBL/GenBank/DDBJ databases">
        <title>Paracoccus amoyensis sp. nov., isolated from the surface seawater along the coast of Xiamen Island, China.</title>
        <authorList>
            <person name="Lyu L."/>
        </authorList>
    </citation>
    <scope>NUCLEOTIDE SEQUENCE</scope>
    <source>
        <strain evidence="1">MJ17</strain>
    </source>
</reference>
<dbReference type="EMBL" id="JAEPRQ010000003">
    <property type="protein sequence ID" value="MBK4216500.1"/>
    <property type="molecule type" value="Genomic_DNA"/>
</dbReference>
<dbReference type="Proteomes" id="UP000640485">
    <property type="component" value="Unassembled WGS sequence"/>
</dbReference>
<sequence>MTGIRHQLSLIVRFRDHFTGQPVPQELPVRLAGSLLRPVRRPDGKGIRQADGSYRFLGAGTGAQTILWRRPLTRAEAGWVRWDADDPQVTLPLPDPATVVEVDLWPAADAIATAGQTGIRGKLQGSDTAGLEIRIAQQGQPFDRMTRTDQGGEFLFLPPGAMAPDMAGRIPLTIEARIPGGAARPVASGRFIPDSAGAAFAGQDFTIAPQSVARVVFQLT</sequence>
<proteinExistence type="predicted"/>
<dbReference type="RefSeq" id="WP_200686404.1">
    <property type="nucleotide sequence ID" value="NZ_JAEPRQ010000003.1"/>
</dbReference>